<sequence length="699" mass="80706">MSLFQLQKDALISDLKRFHAAHRHLIVDDSTYPIVEKLFEDDVLNFVYTFKKIDGERSKNRESAIYLLDPTRLFSLECLKADFKYGQRYKDVVVMFMPGFWQRAWEELLHNQYFTRSLVEMKEPVISDYLSFIPMETHVFTTGNFHSIPAYYNPGKHGQHFLRYQMDMAVNAMLGLCITANEYPIVRYYNSKLAKQLALTFQEKIDDYYRSHPDFEPSNSKTIFLITDRTMDMFGPLCHYSYYRSQIFDLIDGVEIPREPDVSAKYYYTARTGEGDVKKVLSFDDHDPVYMELKDLSMEDASERIKQLYNDLKAEDAKFSGRNLESAHGLRHALINKDTHAERKTLVTGHYQLSTKMWDALNKEHMGDIIIFENLCAAGLGPIDSIKTPVISGLIHLLENDRIDVYNKIRLLILYAFYRNGIIQKDLEKLLMFSMPDKAENVMKLFRNLKLMGVNLIKSDLRNNAKKSNTFFGVNDTETQMKIMVPTFSNIVSRIVYNKLSEYYTTTSIDSFGYEDELDDSLKTFPYQKGGPDPTDIDGSQAVRHQPKWKSVKSSNDNSRQKLMIFCAGGLTPSELSSITSLENELNRNIIVGTDEIYSVWDMLGDITLINETDFEFPLSQKLINKQIPQGLLENSADPNDSSPPQVEEQTKHSNIHQNALPVSSRETNLEGKNKEVSKMDSEKKKLKGMMKKFKKFSI</sequence>
<evidence type="ECO:0000313" key="4">
    <source>
        <dbReference type="Proteomes" id="UP000307173"/>
    </source>
</evidence>
<dbReference type="EMBL" id="SELW01000466">
    <property type="protein sequence ID" value="TID26188.1"/>
    <property type="molecule type" value="Genomic_DNA"/>
</dbReference>
<dbReference type="GO" id="GO:0016192">
    <property type="term" value="P:vesicle-mediated transport"/>
    <property type="evidence" value="ECO:0007669"/>
    <property type="project" value="InterPro"/>
</dbReference>
<evidence type="ECO:0000256" key="1">
    <source>
        <dbReference type="ARBA" id="ARBA00009884"/>
    </source>
</evidence>
<feature type="compositionally biased region" description="Basic and acidic residues" evidence="2">
    <location>
        <begin position="668"/>
        <end position="684"/>
    </location>
</feature>
<evidence type="ECO:0000313" key="3">
    <source>
        <dbReference type="EMBL" id="TID26188.1"/>
    </source>
</evidence>
<dbReference type="Pfam" id="PF00995">
    <property type="entry name" value="Sec1"/>
    <property type="match status" value="1"/>
</dbReference>
<dbReference type="InterPro" id="IPR027482">
    <property type="entry name" value="Sec1-like_dom2"/>
</dbReference>
<dbReference type="Gene3D" id="1.25.40.60">
    <property type="match status" value="1"/>
</dbReference>
<dbReference type="Gene3D" id="3.40.50.1910">
    <property type="match status" value="1"/>
</dbReference>
<organism evidence="3 4">
    <name type="scientific">Pichia inconspicua</name>
    <dbReference type="NCBI Taxonomy" id="52247"/>
    <lineage>
        <taxon>Eukaryota</taxon>
        <taxon>Fungi</taxon>
        <taxon>Dikarya</taxon>
        <taxon>Ascomycota</taxon>
        <taxon>Saccharomycotina</taxon>
        <taxon>Pichiomycetes</taxon>
        <taxon>Pichiales</taxon>
        <taxon>Pichiaceae</taxon>
        <taxon>Pichia</taxon>
    </lineage>
</organism>
<gene>
    <name evidence="3" type="ORF">CANINC_002815</name>
</gene>
<dbReference type="InterPro" id="IPR043127">
    <property type="entry name" value="Sec-1-like_dom3a"/>
</dbReference>
<accession>A0A4T0X066</accession>
<dbReference type="AlphaFoldDB" id="A0A4T0X066"/>
<dbReference type="PANTHER" id="PTHR11679">
    <property type="entry name" value="VESICLE PROTEIN SORTING-ASSOCIATED"/>
    <property type="match status" value="1"/>
</dbReference>
<name>A0A4T0X066_9ASCO</name>
<dbReference type="Gene3D" id="3.90.830.10">
    <property type="entry name" value="Syntaxin Binding Protein 1, Chain A, domain 2"/>
    <property type="match status" value="1"/>
</dbReference>
<dbReference type="SUPFAM" id="SSF56815">
    <property type="entry name" value="Sec1/munc18-like (SM) proteins"/>
    <property type="match status" value="1"/>
</dbReference>
<dbReference type="InterPro" id="IPR036045">
    <property type="entry name" value="Sec1-like_sf"/>
</dbReference>
<feature type="compositionally biased region" description="Polar residues" evidence="2">
    <location>
        <begin position="656"/>
        <end position="667"/>
    </location>
</feature>
<feature type="region of interest" description="Disordered" evidence="2">
    <location>
        <begin position="632"/>
        <end position="685"/>
    </location>
</feature>
<dbReference type="InterPro" id="IPR001619">
    <property type="entry name" value="Sec1-like"/>
</dbReference>
<dbReference type="STRING" id="52247.A0A4T0X066"/>
<comment type="caution">
    <text evidence="3">The sequence shown here is derived from an EMBL/GenBank/DDBJ whole genome shotgun (WGS) entry which is preliminary data.</text>
</comment>
<evidence type="ECO:0000256" key="2">
    <source>
        <dbReference type="SAM" id="MobiDB-lite"/>
    </source>
</evidence>
<dbReference type="PIRSF" id="PIRSF005715">
    <property type="entry name" value="VPS45_Sec1"/>
    <property type="match status" value="1"/>
</dbReference>
<proteinExistence type="inferred from homology"/>
<dbReference type="Proteomes" id="UP000307173">
    <property type="component" value="Unassembled WGS sequence"/>
</dbReference>
<protein>
    <submittedName>
        <fullName evidence="3">Uncharacterized protein</fullName>
    </submittedName>
</protein>
<reference evidence="3 4" key="1">
    <citation type="journal article" date="2019" name="Front. Genet.">
        <title>Whole-Genome Sequencing of the Opportunistic Yeast Pathogen Candida inconspicua Uncovers Its Hybrid Origin.</title>
        <authorList>
            <person name="Mixao V."/>
            <person name="Hansen A.P."/>
            <person name="Saus E."/>
            <person name="Boekhout T."/>
            <person name="Lass-Florl C."/>
            <person name="Gabaldon T."/>
        </authorList>
    </citation>
    <scope>NUCLEOTIDE SEQUENCE [LARGE SCALE GENOMIC DNA]</scope>
    <source>
        <strain evidence="3 4">CBS 180</strain>
    </source>
</reference>
<dbReference type="OrthoDB" id="2228at2759"/>
<comment type="similarity">
    <text evidence="1">Belongs to the STXBP/unc-18/SEC1 family.</text>
</comment>
<keyword evidence="4" id="KW-1185">Reference proteome</keyword>